<accession>V6LCC4</accession>
<dbReference type="Proteomes" id="UP000018208">
    <property type="component" value="Unassembled WGS sequence"/>
</dbReference>
<dbReference type="KEGG" id="ssao:94296406"/>
<evidence type="ECO:0000313" key="3">
    <source>
        <dbReference type="Proteomes" id="UP000018208"/>
    </source>
</evidence>
<proteinExistence type="predicted"/>
<dbReference type="EMBL" id="KI546166">
    <property type="protein sequence ID" value="EST42122.1"/>
    <property type="molecule type" value="Genomic_DNA"/>
</dbReference>
<dbReference type="RefSeq" id="XP_067765541.1">
    <property type="nucleotide sequence ID" value="XM_067906273.1"/>
</dbReference>
<dbReference type="AlphaFoldDB" id="V6LCC4"/>
<organism evidence="1">
    <name type="scientific">Spironucleus salmonicida</name>
    <dbReference type="NCBI Taxonomy" id="348837"/>
    <lineage>
        <taxon>Eukaryota</taxon>
        <taxon>Metamonada</taxon>
        <taxon>Diplomonadida</taxon>
        <taxon>Hexamitidae</taxon>
        <taxon>Hexamitinae</taxon>
        <taxon>Spironucleus</taxon>
    </lineage>
</organism>
<sequence>MIFIITSEYRQIIKFNSVIKLLYTFNYLQTLKNDISQFNNYYIKKLKPQNRLNQSIKIEQQKQVKKLKNILKMAELFGTKRYESPSFLNPLLWTETGNRKPHGQRSINQSFF</sequence>
<protein>
    <submittedName>
        <fullName evidence="1">Uncharacterized protein</fullName>
    </submittedName>
</protein>
<dbReference type="GeneID" id="94296406"/>
<keyword evidence="3" id="KW-1185">Reference proteome</keyword>
<dbReference type="EMBL" id="AUWU02000003">
    <property type="protein sequence ID" value="KAH0574768.1"/>
    <property type="molecule type" value="Genomic_DNA"/>
</dbReference>
<gene>
    <name evidence="2" type="ORF">SS50377_22383</name>
    <name evidence="1" type="ORF">SS50377_ee009</name>
</gene>
<reference evidence="2" key="2">
    <citation type="submission" date="2020-12" db="EMBL/GenBank/DDBJ databases">
        <title>New Spironucleus salmonicida genome in near-complete chromosomes.</title>
        <authorList>
            <person name="Xu F."/>
            <person name="Kurt Z."/>
            <person name="Jimenez-Gonzalez A."/>
            <person name="Astvaldsson A."/>
            <person name="Andersson J.O."/>
            <person name="Svard S.G."/>
        </authorList>
    </citation>
    <scope>NUCLEOTIDE SEQUENCE</scope>
    <source>
        <strain evidence="2">ATCC 50377</strain>
    </source>
</reference>
<evidence type="ECO:0000313" key="2">
    <source>
        <dbReference type="EMBL" id="KAH0574768.1"/>
    </source>
</evidence>
<dbReference type="VEuPathDB" id="GiardiaDB:SS50377_22383"/>
<name>V6LCC4_9EUKA</name>
<reference evidence="1 2" key="1">
    <citation type="journal article" date="2014" name="PLoS Genet.">
        <title>The Genome of Spironucleus salmonicida Highlights a Fish Pathogen Adapted to Fluctuating Environments.</title>
        <authorList>
            <person name="Xu F."/>
            <person name="Jerlstrom-Hultqvist J."/>
            <person name="Einarsson E."/>
            <person name="Astvaldsson A."/>
            <person name="Svard S.G."/>
            <person name="Andersson J.O."/>
        </authorList>
    </citation>
    <scope>NUCLEOTIDE SEQUENCE</scope>
    <source>
        <strain evidence="2">ATCC 50377</strain>
    </source>
</reference>
<evidence type="ECO:0000313" key="1">
    <source>
        <dbReference type="EMBL" id="EST42122.1"/>
    </source>
</evidence>